<feature type="region of interest" description="Disordered" evidence="1">
    <location>
        <begin position="125"/>
        <end position="342"/>
    </location>
</feature>
<accession>A0A9W8ACY2</accession>
<dbReference type="Proteomes" id="UP001150569">
    <property type="component" value="Unassembled WGS sequence"/>
</dbReference>
<proteinExistence type="predicted"/>
<feature type="compositionally biased region" description="Polar residues" evidence="1">
    <location>
        <begin position="208"/>
        <end position="235"/>
    </location>
</feature>
<feature type="region of interest" description="Disordered" evidence="1">
    <location>
        <begin position="357"/>
        <end position="449"/>
    </location>
</feature>
<evidence type="ECO:0000313" key="2">
    <source>
        <dbReference type="EMBL" id="KAJ1922476.1"/>
    </source>
</evidence>
<feature type="compositionally biased region" description="Polar residues" evidence="1">
    <location>
        <begin position="392"/>
        <end position="404"/>
    </location>
</feature>
<keyword evidence="3" id="KW-1185">Reference proteome</keyword>
<feature type="region of interest" description="Disordered" evidence="1">
    <location>
        <begin position="1"/>
        <end position="23"/>
    </location>
</feature>
<organism evidence="2 3">
    <name type="scientific">Tieghemiomyces parasiticus</name>
    <dbReference type="NCBI Taxonomy" id="78921"/>
    <lineage>
        <taxon>Eukaryota</taxon>
        <taxon>Fungi</taxon>
        <taxon>Fungi incertae sedis</taxon>
        <taxon>Zoopagomycota</taxon>
        <taxon>Kickxellomycotina</taxon>
        <taxon>Dimargaritomycetes</taxon>
        <taxon>Dimargaritales</taxon>
        <taxon>Dimargaritaceae</taxon>
        <taxon>Tieghemiomyces</taxon>
    </lineage>
</organism>
<comment type="caution">
    <text evidence="2">The sequence shown here is derived from an EMBL/GenBank/DDBJ whole genome shotgun (WGS) entry which is preliminary data.</text>
</comment>
<dbReference type="AlphaFoldDB" id="A0A9W8ACY2"/>
<name>A0A9W8ACY2_9FUNG</name>
<feature type="compositionally biased region" description="Polar residues" evidence="1">
    <location>
        <begin position="893"/>
        <end position="909"/>
    </location>
</feature>
<evidence type="ECO:0000256" key="1">
    <source>
        <dbReference type="SAM" id="MobiDB-lite"/>
    </source>
</evidence>
<feature type="compositionally biased region" description="Polar residues" evidence="1">
    <location>
        <begin position="763"/>
        <end position="781"/>
    </location>
</feature>
<dbReference type="EMBL" id="JANBPT010000392">
    <property type="protein sequence ID" value="KAJ1922476.1"/>
    <property type="molecule type" value="Genomic_DNA"/>
</dbReference>
<feature type="region of interest" description="Disordered" evidence="1">
    <location>
        <begin position="595"/>
        <end position="621"/>
    </location>
</feature>
<evidence type="ECO:0000313" key="3">
    <source>
        <dbReference type="Proteomes" id="UP001150569"/>
    </source>
</evidence>
<protein>
    <submittedName>
        <fullName evidence="2">Uncharacterized protein</fullName>
    </submittedName>
</protein>
<feature type="compositionally biased region" description="Low complexity" evidence="1">
    <location>
        <begin position="302"/>
        <end position="331"/>
    </location>
</feature>
<gene>
    <name evidence="2" type="ORF">IWQ60_006503</name>
</gene>
<feature type="compositionally biased region" description="Low complexity" evidence="1">
    <location>
        <begin position="633"/>
        <end position="646"/>
    </location>
</feature>
<feature type="region of interest" description="Disordered" evidence="1">
    <location>
        <begin position="57"/>
        <end position="85"/>
    </location>
</feature>
<feature type="compositionally biased region" description="Polar residues" evidence="1">
    <location>
        <begin position="1"/>
        <end position="12"/>
    </location>
</feature>
<sequence>MASSKDPPSSTMGGPASPNVRLRATRGSAEHIRAAAPLSSPVCGPATTTFSSTSILPGTYSNDTATAQGTKRLRSVSTTESTWRHDPYQHQRFQYCHPRDAATLSPKGGGMISSARSTLTRPASFSITEGDETQPPAAKVMRPTRSNEVESTDAPSPLLPLTGHAPYSRSSFSAADYPSRPPSTLPGSADSDMGPGPRSLSLEPWHGPTSSLASSPSAYPTSDLSTRWRGSTTLPSRRRLEVPGPGLTTTMGDAPHPPGHTTGWAEPAPESTGDTTDTDTELEHLATARPLPSYYRARTPHRSVTSSRSSSRSQSYSRSRRPSYPSLSHRPTPTGDTTDSDEEVMRHPAVHFPAAPRHVTASPSQPFRAAPLHLGLPGRSDSLRPIGPAARNFSSPSALPSSHAGSPLRPGRLPHAPPAFQAPSSQRPIGLPPVYPSGSAHESGDTTDSEPEVILAPLRSAVGVPAVSLIGPTDADSGDETDSLDEMTRQDGGRLLQTLRGVAVGPLAVTPPAHHRTKRAISSSFTRPTRSRTRRSVSGDAAGHNGTVGNSVAVSLAEYRAQHGGRSRRLMVNPVTEPRAPPIGPPAPYLASPTPFTRHRSKSCAKVQPYPLDGDEPSTRPRSLTADLITARAAESTDATATASPTGNSTEALETPRTKAMQGAASTTAGGLAANVSPQTNDLAQVLASLPASVKKTTSTSSSVVPMTEATIQRLHLFPEKDAIATTTSTATLHTVSPTKPTKSGSTTETDDDLQPLRVSLQGIRTPTVESSGSETESDPSPLQPLTLPGERSPSAEMPAIALKSEPPVDGTEVPPLSHRRLDFPNLTATGSGLTSVPPSPSGTAPAEPMVPAPPEVTDAHPTSAKTPVSSGVRRSTRATTRSATRAHRNPPATGNTTSTSPAQDTTGLSYEKFFKRFETESTSQSSSPLKVLAKSRNPAATTGVVRSSPTGVTVKIEAPGTSNGHVDCGVVRGSAGSPASTLPVEMASLPATAEARARPAPVSLPSK</sequence>
<feature type="region of interest" description="Disordered" evidence="1">
    <location>
        <begin position="506"/>
        <end position="548"/>
    </location>
</feature>
<feature type="region of interest" description="Disordered" evidence="1">
    <location>
        <begin position="731"/>
        <end position="949"/>
    </location>
</feature>
<feature type="compositionally biased region" description="Low complexity" evidence="1">
    <location>
        <begin position="731"/>
        <end position="748"/>
    </location>
</feature>
<feature type="compositionally biased region" description="Polar residues" evidence="1">
    <location>
        <begin position="57"/>
        <end position="81"/>
    </location>
</feature>
<reference evidence="2" key="1">
    <citation type="submission" date="2022-07" db="EMBL/GenBank/DDBJ databases">
        <title>Phylogenomic reconstructions and comparative analyses of Kickxellomycotina fungi.</title>
        <authorList>
            <person name="Reynolds N.K."/>
            <person name="Stajich J.E."/>
            <person name="Barry K."/>
            <person name="Grigoriev I.V."/>
            <person name="Crous P."/>
            <person name="Smith M.E."/>
        </authorList>
    </citation>
    <scope>NUCLEOTIDE SEQUENCE</scope>
    <source>
        <strain evidence="2">RSA 861</strain>
    </source>
</reference>
<feature type="region of interest" description="Disordered" evidence="1">
    <location>
        <begin position="633"/>
        <end position="657"/>
    </location>
</feature>
<feature type="compositionally biased region" description="Polar residues" evidence="1">
    <location>
        <begin position="827"/>
        <end position="837"/>
    </location>
</feature>
<feature type="compositionally biased region" description="Polar residues" evidence="1">
    <location>
        <begin position="939"/>
        <end position="949"/>
    </location>
</feature>